<dbReference type="InterPro" id="IPR012349">
    <property type="entry name" value="Split_barrel_FMN-bd"/>
</dbReference>
<organism evidence="2 3">
    <name type="scientific">Decorospora gaudefroyi</name>
    <dbReference type="NCBI Taxonomy" id="184978"/>
    <lineage>
        <taxon>Eukaryota</taxon>
        <taxon>Fungi</taxon>
        <taxon>Dikarya</taxon>
        <taxon>Ascomycota</taxon>
        <taxon>Pezizomycotina</taxon>
        <taxon>Dothideomycetes</taxon>
        <taxon>Pleosporomycetidae</taxon>
        <taxon>Pleosporales</taxon>
        <taxon>Pleosporineae</taxon>
        <taxon>Pleosporaceae</taxon>
        <taxon>Decorospora</taxon>
    </lineage>
</organism>
<sequence>MVKYYPSLNEDHIDFITKQPLFFVASAPWAGDHINLSPKGHLSRTFAVLGPNTVAYLDATGSGCETISHVYENGRVTAMFSSFGPSPQIMRLFCKGKVVEKWDPYYQQLRAKMATENGDDIDITGARAIIVLKVQKVQTSCGFGVPLIANGKSASAEGAEDAVTYADHEEETDEAHGFKHRDTMENWARKTIEKRELGDYQKRFNHRSLDGLPGMMSARRSHGENIAVEDTKAWFRKVSRQQDAVALGVGLGVLLMILLSLVGILSIKLIFLEHILNFQRRQMGIPEDHSWKKTEL</sequence>
<keyword evidence="1" id="KW-1133">Transmembrane helix</keyword>
<evidence type="ECO:0000313" key="3">
    <source>
        <dbReference type="Proteomes" id="UP000800040"/>
    </source>
</evidence>
<feature type="transmembrane region" description="Helical" evidence="1">
    <location>
        <begin position="245"/>
        <end position="271"/>
    </location>
</feature>
<dbReference type="PANTHER" id="PTHR39336">
    <property type="entry name" value="PYRIDOXAMINE PHOSPHATE OXIDASE FAMILY PROTEIN (AFU_ORTHOLOGUE AFUA_6G11440)"/>
    <property type="match status" value="1"/>
</dbReference>
<dbReference type="EMBL" id="ML975305">
    <property type="protein sequence ID" value="KAF1834220.1"/>
    <property type="molecule type" value="Genomic_DNA"/>
</dbReference>
<keyword evidence="1" id="KW-0812">Transmembrane</keyword>
<accession>A0A6A5KD83</accession>
<dbReference type="Gene3D" id="2.30.110.10">
    <property type="entry name" value="Electron Transport, Fmn-binding Protein, Chain A"/>
    <property type="match status" value="1"/>
</dbReference>
<reference evidence="2" key="1">
    <citation type="submission" date="2020-01" db="EMBL/GenBank/DDBJ databases">
        <authorList>
            <consortium name="DOE Joint Genome Institute"/>
            <person name="Haridas S."/>
            <person name="Albert R."/>
            <person name="Binder M."/>
            <person name="Bloem J."/>
            <person name="Labutti K."/>
            <person name="Salamov A."/>
            <person name="Andreopoulos B."/>
            <person name="Baker S.E."/>
            <person name="Barry K."/>
            <person name="Bills G."/>
            <person name="Bluhm B.H."/>
            <person name="Cannon C."/>
            <person name="Castanera R."/>
            <person name="Culley D.E."/>
            <person name="Daum C."/>
            <person name="Ezra D."/>
            <person name="Gonzalez J.B."/>
            <person name="Henrissat B."/>
            <person name="Kuo A."/>
            <person name="Liang C."/>
            <person name="Lipzen A."/>
            <person name="Lutzoni F."/>
            <person name="Magnuson J."/>
            <person name="Mondo S."/>
            <person name="Nolan M."/>
            <person name="Ohm R."/>
            <person name="Pangilinan J."/>
            <person name="Park H.-J."/>
            <person name="Ramirez L."/>
            <person name="Alfaro M."/>
            <person name="Sun H."/>
            <person name="Tritt A."/>
            <person name="Yoshinaga Y."/>
            <person name="Zwiers L.-H."/>
            <person name="Turgeon B.G."/>
            <person name="Goodwin S.B."/>
            <person name="Spatafora J.W."/>
            <person name="Crous P.W."/>
            <person name="Grigoriev I.V."/>
        </authorList>
    </citation>
    <scope>NUCLEOTIDE SEQUENCE</scope>
    <source>
        <strain evidence="2">P77</strain>
    </source>
</reference>
<keyword evidence="3" id="KW-1185">Reference proteome</keyword>
<gene>
    <name evidence="2" type="ORF">BDW02DRAFT_344394</name>
</gene>
<evidence type="ECO:0000313" key="2">
    <source>
        <dbReference type="EMBL" id="KAF1834220.1"/>
    </source>
</evidence>
<evidence type="ECO:0000256" key="1">
    <source>
        <dbReference type="SAM" id="Phobius"/>
    </source>
</evidence>
<protein>
    <recommendedName>
        <fullName evidence="4">Pyridoxamine phosphate oxidase family protein</fullName>
    </recommendedName>
</protein>
<dbReference type="OrthoDB" id="539398at2759"/>
<dbReference type="Proteomes" id="UP000800040">
    <property type="component" value="Unassembled WGS sequence"/>
</dbReference>
<keyword evidence="1" id="KW-0472">Membrane</keyword>
<proteinExistence type="predicted"/>
<name>A0A6A5KD83_9PLEO</name>
<evidence type="ECO:0008006" key="4">
    <source>
        <dbReference type="Google" id="ProtNLM"/>
    </source>
</evidence>
<dbReference type="PANTHER" id="PTHR39336:SF1">
    <property type="entry name" value="PYRIDOXAMINE PHOSPHATE OXIDASE FAMILY PROTEIN (AFU_ORTHOLOGUE AFUA_6G11440)"/>
    <property type="match status" value="1"/>
</dbReference>
<dbReference type="AlphaFoldDB" id="A0A6A5KD83"/>